<dbReference type="PANTHER" id="PTHR10366">
    <property type="entry name" value="NAD DEPENDENT EPIMERASE/DEHYDRATASE"/>
    <property type="match status" value="1"/>
</dbReference>
<evidence type="ECO:0000256" key="2">
    <source>
        <dbReference type="ARBA" id="ARBA00023445"/>
    </source>
</evidence>
<dbReference type="GO" id="GO:0016616">
    <property type="term" value="F:oxidoreductase activity, acting on the CH-OH group of donors, NAD or NADP as acceptor"/>
    <property type="evidence" value="ECO:0007669"/>
    <property type="project" value="TreeGrafter"/>
</dbReference>
<dbReference type="SUPFAM" id="SSF51735">
    <property type="entry name" value="NAD(P)-binding Rossmann-fold domains"/>
    <property type="match status" value="1"/>
</dbReference>
<reference evidence="4" key="1">
    <citation type="journal article" date="2020" name="Stud. Mycol.">
        <title>101 Dothideomycetes genomes: a test case for predicting lifestyles and emergence of pathogens.</title>
        <authorList>
            <person name="Haridas S."/>
            <person name="Albert R."/>
            <person name="Binder M."/>
            <person name="Bloem J."/>
            <person name="Labutti K."/>
            <person name="Salamov A."/>
            <person name="Andreopoulos B."/>
            <person name="Baker S."/>
            <person name="Barry K."/>
            <person name="Bills G."/>
            <person name="Bluhm B."/>
            <person name="Cannon C."/>
            <person name="Castanera R."/>
            <person name="Culley D."/>
            <person name="Daum C."/>
            <person name="Ezra D."/>
            <person name="Gonzalez J."/>
            <person name="Henrissat B."/>
            <person name="Kuo A."/>
            <person name="Liang C."/>
            <person name="Lipzen A."/>
            <person name="Lutzoni F."/>
            <person name="Magnuson J."/>
            <person name="Mondo S."/>
            <person name="Nolan M."/>
            <person name="Ohm R."/>
            <person name="Pangilinan J."/>
            <person name="Park H.-J."/>
            <person name="Ramirez L."/>
            <person name="Alfaro M."/>
            <person name="Sun H."/>
            <person name="Tritt A."/>
            <person name="Yoshinaga Y."/>
            <person name="Zwiers L.-H."/>
            <person name="Turgeon B."/>
            <person name="Goodwin S."/>
            <person name="Spatafora J."/>
            <person name="Crous P."/>
            <person name="Grigoriev I."/>
        </authorList>
    </citation>
    <scope>NUCLEOTIDE SEQUENCE</scope>
    <source>
        <strain evidence="4">CBS 133067</strain>
    </source>
</reference>
<dbReference type="EMBL" id="ML978123">
    <property type="protein sequence ID" value="KAF2101525.1"/>
    <property type="molecule type" value="Genomic_DNA"/>
</dbReference>
<evidence type="ECO:0000256" key="1">
    <source>
        <dbReference type="ARBA" id="ARBA00023002"/>
    </source>
</evidence>
<accession>A0A9P4IH81</accession>
<keyword evidence="5" id="KW-1185">Reference proteome</keyword>
<dbReference type="Gene3D" id="3.40.50.720">
    <property type="entry name" value="NAD(P)-binding Rossmann-like Domain"/>
    <property type="match status" value="1"/>
</dbReference>
<gene>
    <name evidence="4" type="ORF">NA57DRAFT_53483</name>
</gene>
<name>A0A9P4IH81_9PEZI</name>
<comment type="caution">
    <text evidence="4">The sequence shown here is derived from an EMBL/GenBank/DDBJ whole genome shotgun (WGS) entry which is preliminary data.</text>
</comment>
<dbReference type="InterPro" id="IPR036291">
    <property type="entry name" value="NAD(P)-bd_dom_sf"/>
</dbReference>
<dbReference type="InterPro" id="IPR001509">
    <property type="entry name" value="Epimerase_deHydtase"/>
</dbReference>
<evidence type="ECO:0000313" key="5">
    <source>
        <dbReference type="Proteomes" id="UP000799772"/>
    </source>
</evidence>
<comment type="similarity">
    <text evidence="2">Belongs to the NAD(P)-dependent epimerase/dehydratase family. Dihydroflavonol-4-reductase subfamily.</text>
</comment>
<sequence>MASKGELVLITGGSGMIGFRVVVEALLAGYSVRAAVRSDAKAKSISSTKTIQEINPGSRLEFVHIPDIVADGAYDEAVKGVSGIIHVASPLFAGHSADLYEEMLIKPAIKATTNILDAAKKERSVKRVVITSSLFGTIPWSAFSDPEPHEKVYSVEPTPNPTARPFKDEVEAYAASKAYALNATNDWIADSHPYFDINNIMPAFVIGKNELETASKGYYSSGTNPLVMGILVGADNPRPLTGTLVHLWDVAQAHVRALDPSIAGGQSFALNTGGLKGSDYNDAKEVVKRDYPEAVEKGMLKPTGKMITRPLKYDASKTEEVLGFKFRSFDDLVHSMVDGYLELLTKELGLS</sequence>
<organism evidence="4 5">
    <name type="scientific">Rhizodiscina lignyota</name>
    <dbReference type="NCBI Taxonomy" id="1504668"/>
    <lineage>
        <taxon>Eukaryota</taxon>
        <taxon>Fungi</taxon>
        <taxon>Dikarya</taxon>
        <taxon>Ascomycota</taxon>
        <taxon>Pezizomycotina</taxon>
        <taxon>Dothideomycetes</taxon>
        <taxon>Pleosporomycetidae</taxon>
        <taxon>Aulographales</taxon>
        <taxon>Rhizodiscinaceae</taxon>
        <taxon>Rhizodiscina</taxon>
    </lineage>
</organism>
<dbReference type="InterPro" id="IPR050425">
    <property type="entry name" value="NAD(P)_dehydrat-like"/>
</dbReference>
<dbReference type="Proteomes" id="UP000799772">
    <property type="component" value="Unassembled WGS sequence"/>
</dbReference>
<dbReference type="AlphaFoldDB" id="A0A9P4IH81"/>
<dbReference type="OrthoDB" id="2735536at2759"/>
<dbReference type="PANTHER" id="PTHR10366:SF564">
    <property type="entry name" value="STEROL-4-ALPHA-CARBOXYLATE 3-DEHYDROGENASE, DECARBOXYLATING"/>
    <property type="match status" value="1"/>
</dbReference>
<keyword evidence="1" id="KW-0560">Oxidoreductase</keyword>
<proteinExistence type="inferred from homology"/>
<dbReference type="Pfam" id="PF01370">
    <property type="entry name" value="Epimerase"/>
    <property type="match status" value="1"/>
</dbReference>
<protein>
    <submittedName>
        <fullName evidence="4">NAD(P)-binding protein</fullName>
    </submittedName>
</protein>
<feature type="domain" description="NAD-dependent epimerase/dehydratase" evidence="3">
    <location>
        <begin position="8"/>
        <end position="260"/>
    </location>
</feature>
<evidence type="ECO:0000259" key="3">
    <source>
        <dbReference type="Pfam" id="PF01370"/>
    </source>
</evidence>
<evidence type="ECO:0000313" key="4">
    <source>
        <dbReference type="EMBL" id="KAF2101525.1"/>
    </source>
</evidence>